<dbReference type="Proteomes" id="UP001516464">
    <property type="component" value="Unassembled WGS sequence"/>
</dbReference>
<evidence type="ECO:0000313" key="3">
    <source>
        <dbReference type="Proteomes" id="UP001516464"/>
    </source>
</evidence>
<dbReference type="EMBL" id="SBIQ01000044">
    <property type="protein sequence ID" value="KAF7683868.1"/>
    <property type="molecule type" value="Genomic_DNA"/>
</dbReference>
<comment type="caution">
    <text evidence="2">The sequence shown here is derived from an EMBL/GenBank/DDBJ whole genome shotgun (WGS) entry which is preliminary data.</text>
</comment>
<name>A0ABQ7I0C4_9MICR</name>
<feature type="transmembrane region" description="Helical" evidence="1">
    <location>
        <begin position="50"/>
        <end position="67"/>
    </location>
</feature>
<evidence type="ECO:0000256" key="1">
    <source>
        <dbReference type="SAM" id="Phobius"/>
    </source>
</evidence>
<keyword evidence="1" id="KW-1133">Transmembrane helix</keyword>
<proteinExistence type="predicted"/>
<gene>
    <name evidence="2" type="ORF">TCON_0922</name>
</gene>
<protein>
    <submittedName>
        <fullName evidence="2">Uncharacterized protein</fullName>
    </submittedName>
</protein>
<keyword evidence="3" id="KW-1185">Reference proteome</keyword>
<reference evidence="2 3" key="1">
    <citation type="submission" date="2019-01" db="EMBL/GenBank/DDBJ databases">
        <title>Genomes sequencing and comparative genomics of infectious freshwater microsporidia, Cucumispora dikerogammari and Thelohania contejeani.</title>
        <authorList>
            <person name="Cormier A."/>
            <person name="Giraud I."/>
            <person name="Wattier R."/>
            <person name="Teixeira M."/>
            <person name="Grandjean F."/>
            <person name="Rigaud T."/>
            <person name="Cordaux R."/>
        </authorList>
    </citation>
    <scope>NUCLEOTIDE SEQUENCE [LARGE SCALE GENOMIC DNA]</scope>
    <source>
        <strain evidence="2">T1</strain>
        <tissue evidence="2">Spores</tissue>
    </source>
</reference>
<feature type="transmembrane region" description="Helical" evidence="1">
    <location>
        <begin position="12"/>
        <end position="44"/>
    </location>
</feature>
<sequence length="332" mass="38971">MIKKLLIYRNQILVCVLLFSLLYTMFFNINIYFVLSLLILPFLFRNKKHKITFLITVVLTLSIIFIIRRKEHNYDILIFLKLKNKKVIKKDVLSPIDKNEKDKTLLNMTKNLEAKNKEDNKEEKTECDTVSMIINETKKDDTPKIETAIKPIEKPVSTEIVSSDLSKALKITIPEYKYLFIYYHAKTESDLKVSDLKLTNDLLYIIEGVFLNNCYYEIGINNFLPTLKDQQSCFKKIDVKGQIKDLYNTHTDNENFKNYIEASSSVDLKLICVCIAFDIITFIPKCQQSIKSIEDIVQKIFQFIKCNDEEIFYIFFDNDGYKCRNGKIIEET</sequence>
<accession>A0ABQ7I0C4</accession>
<keyword evidence="1" id="KW-0472">Membrane</keyword>
<keyword evidence="1" id="KW-0812">Transmembrane</keyword>
<organism evidence="2 3">
    <name type="scientific">Astathelohania contejeani</name>
    <dbReference type="NCBI Taxonomy" id="164912"/>
    <lineage>
        <taxon>Eukaryota</taxon>
        <taxon>Fungi</taxon>
        <taxon>Fungi incertae sedis</taxon>
        <taxon>Microsporidia</taxon>
        <taxon>Astathelohaniidae</taxon>
        <taxon>Astathelohania</taxon>
    </lineage>
</organism>
<evidence type="ECO:0000313" key="2">
    <source>
        <dbReference type="EMBL" id="KAF7683868.1"/>
    </source>
</evidence>